<organism evidence="6">
    <name type="scientific">Serpula lacrymans var. lacrymans (strain S7.3)</name>
    <name type="common">Dry rot fungus</name>
    <dbReference type="NCBI Taxonomy" id="936435"/>
    <lineage>
        <taxon>Eukaryota</taxon>
        <taxon>Fungi</taxon>
        <taxon>Dikarya</taxon>
        <taxon>Basidiomycota</taxon>
        <taxon>Agaricomycotina</taxon>
        <taxon>Agaricomycetes</taxon>
        <taxon>Agaricomycetidae</taxon>
        <taxon>Boletales</taxon>
        <taxon>Coniophorineae</taxon>
        <taxon>Serpulaceae</taxon>
        <taxon>Serpula</taxon>
    </lineage>
</organism>
<dbReference type="EMBL" id="GL945477">
    <property type="protein sequence ID" value="EGO01687.1"/>
    <property type="molecule type" value="Genomic_DNA"/>
</dbReference>
<dbReference type="GO" id="GO:0009378">
    <property type="term" value="F:four-way junction helicase activity"/>
    <property type="evidence" value="ECO:0007669"/>
    <property type="project" value="TreeGrafter"/>
</dbReference>
<reference evidence="6" key="1">
    <citation type="journal article" date="2011" name="Science">
        <title>The plant cell wall-decomposing machinery underlies the functional diversity of forest fungi.</title>
        <authorList>
            <person name="Eastwood D.C."/>
            <person name="Floudas D."/>
            <person name="Binder M."/>
            <person name="Majcherczyk A."/>
            <person name="Schneider P."/>
            <person name="Aerts A."/>
            <person name="Asiegbu F.O."/>
            <person name="Baker S.E."/>
            <person name="Barry K."/>
            <person name="Bendiksby M."/>
            <person name="Blumentritt M."/>
            <person name="Coutinho P.M."/>
            <person name="Cullen D."/>
            <person name="de Vries R.P."/>
            <person name="Gathman A."/>
            <person name="Goodell B."/>
            <person name="Henrissat B."/>
            <person name="Ihrmark K."/>
            <person name="Kauserud H."/>
            <person name="Kohler A."/>
            <person name="LaButti K."/>
            <person name="Lapidus A."/>
            <person name="Lavin J.L."/>
            <person name="Lee Y.-H."/>
            <person name="Lindquist E."/>
            <person name="Lilly W."/>
            <person name="Lucas S."/>
            <person name="Morin E."/>
            <person name="Murat C."/>
            <person name="Oguiza J.A."/>
            <person name="Park J."/>
            <person name="Pisabarro A.G."/>
            <person name="Riley R."/>
            <person name="Rosling A."/>
            <person name="Salamov A."/>
            <person name="Schmidt O."/>
            <person name="Schmutz J."/>
            <person name="Skrede I."/>
            <person name="Stenlid J."/>
            <person name="Wiebenga A."/>
            <person name="Xie X."/>
            <person name="Kuees U."/>
            <person name="Hibbett D.S."/>
            <person name="Hoffmeister D."/>
            <person name="Hoegberg N."/>
            <person name="Martin F."/>
            <person name="Grigoriev I.V."/>
            <person name="Watkinson S.C."/>
        </authorList>
    </citation>
    <scope>NUCLEOTIDE SEQUENCE [LARGE SCALE GENOMIC DNA]</scope>
    <source>
        <strain evidence="6">strain S7.3</strain>
    </source>
</reference>
<dbReference type="STRING" id="936435.F8PR30"/>
<dbReference type="OrthoDB" id="2687513at2759"/>
<proteinExistence type="inferred from homology"/>
<feature type="non-terminal residue" evidence="5">
    <location>
        <position position="229"/>
    </location>
</feature>
<dbReference type="OMA" id="CFRIALY"/>
<dbReference type="HOGENOM" id="CLU_010294_0_0_1"/>
<evidence type="ECO:0000256" key="2">
    <source>
        <dbReference type="ARBA" id="ARBA00034617"/>
    </source>
</evidence>
<dbReference type="AlphaFoldDB" id="F8PR30"/>
<evidence type="ECO:0000259" key="4">
    <source>
        <dbReference type="PROSITE" id="PS51194"/>
    </source>
</evidence>
<dbReference type="InterPro" id="IPR001650">
    <property type="entry name" value="Helicase_C-like"/>
</dbReference>
<dbReference type="GO" id="GO:0005634">
    <property type="term" value="C:nucleus"/>
    <property type="evidence" value="ECO:0007669"/>
    <property type="project" value="TreeGrafter"/>
</dbReference>
<evidence type="ECO:0000313" key="5">
    <source>
        <dbReference type="EMBL" id="EGO01687.1"/>
    </source>
</evidence>
<feature type="non-terminal residue" evidence="5">
    <location>
        <position position="1"/>
    </location>
</feature>
<dbReference type="GO" id="GO:0000724">
    <property type="term" value="P:double-strand break repair via homologous recombination"/>
    <property type="evidence" value="ECO:0007669"/>
    <property type="project" value="TreeGrafter"/>
</dbReference>
<evidence type="ECO:0000313" key="6">
    <source>
        <dbReference type="Proteomes" id="UP000008063"/>
    </source>
</evidence>
<dbReference type="InterPro" id="IPR027417">
    <property type="entry name" value="P-loop_NTPase"/>
</dbReference>
<comment type="catalytic activity">
    <reaction evidence="2">
        <text>Couples ATP hydrolysis with the unwinding of duplex DNA by translocating in the 3'-5' direction.</text>
        <dbReference type="EC" id="5.6.2.4"/>
    </reaction>
</comment>
<dbReference type="InParanoid" id="F8PR30"/>
<dbReference type="Pfam" id="PF00271">
    <property type="entry name" value="Helicase_C"/>
    <property type="match status" value="1"/>
</dbReference>
<dbReference type="PROSITE" id="PS51194">
    <property type="entry name" value="HELICASE_CTER"/>
    <property type="match status" value="1"/>
</dbReference>
<gene>
    <name evidence="5" type="ORF">SERLA73DRAFT_24060</name>
</gene>
<dbReference type="Gene3D" id="3.40.50.300">
    <property type="entry name" value="P-loop containing nucleotide triphosphate hydrolases"/>
    <property type="match status" value="2"/>
</dbReference>
<name>F8PR30_SERL3</name>
<comment type="similarity">
    <text evidence="1">Belongs to the helicase family. RecQ subfamily.</text>
</comment>
<dbReference type="SUPFAM" id="SSF52540">
    <property type="entry name" value="P-loop containing nucleoside triphosphate hydrolases"/>
    <property type="match status" value="1"/>
</dbReference>
<dbReference type="GO" id="GO:0005737">
    <property type="term" value="C:cytoplasm"/>
    <property type="evidence" value="ECO:0007669"/>
    <property type="project" value="TreeGrafter"/>
</dbReference>
<dbReference type="PANTHER" id="PTHR13710:SF108">
    <property type="entry name" value="ATP-DEPENDENT DNA HELICASE Q4"/>
    <property type="match status" value="1"/>
</dbReference>
<keyword evidence="6" id="KW-1185">Reference proteome</keyword>
<accession>F8PR30</accession>
<dbReference type="Proteomes" id="UP000008063">
    <property type="component" value="Unassembled WGS sequence"/>
</dbReference>
<dbReference type="EC" id="5.6.2.4" evidence="3"/>
<dbReference type="GO" id="GO:0043138">
    <property type="term" value="F:3'-5' DNA helicase activity"/>
    <property type="evidence" value="ECO:0007669"/>
    <property type="project" value="UniProtKB-EC"/>
</dbReference>
<dbReference type="GO" id="GO:0005694">
    <property type="term" value="C:chromosome"/>
    <property type="evidence" value="ECO:0007669"/>
    <property type="project" value="TreeGrafter"/>
</dbReference>
<dbReference type="PANTHER" id="PTHR13710">
    <property type="entry name" value="DNA HELICASE RECQ FAMILY MEMBER"/>
    <property type="match status" value="1"/>
</dbReference>
<evidence type="ECO:0000256" key="3">
    <source>
        <dbReference type="ARBA" id="ARBA00034808"/>
    </source>
</evidence>
<protein>
    <recommendedName>
        <fullName evidence="3">DNA 3'-5' helicase</fullName>
        <ecNumber evidence="3">5.6.2.4</ecNumber>
    </recommendedName>
</protein>
<feature type="domain" description="Helicase C-terminal" evidence="4">
    <location>
        <begin position="117"/>
        <end position="229"/>
    </location>
</feature>
<evidence type="ECO:0000256" key="1">
    <source>
        <dbReference type="ARBA" id="ARBA00005446"/>
    </source>
</evidence>
<sequence length="229" mass="25540">INTVAVNSDSVHAAREQGRNLLDEIRCCLWSISIWSPEKLDADESDIVIRDPTFRENLVLLGVDEAHFVTAWGEEFRKAYNQIGRIRRRLPDHIPLVAVTATLAPGQPQKRLLTGYQFPVILWALNEGSKVIIYCKTIDQAFRVALYLWNSLPVGTQCLENIQVWYSLTSTSYNTKTLDLFTNKPNTCVVVATVAFGLGINQKNVTAVANLGLPESLDSLVQQKGRAGQ</sequence>